<evidence type="ECO:0000256" key="8">
    <source>
        <dbReference type="SAM" id="MobiDB-lite"/>
    </source>
</evidence>
<dbReference type="PROSITE" id="PS51465">
    <property type="entry name" value="KAZAL_2"/>
    <property type="match status" value="1"/>
</dbReference>
<evidence type="ECO:0000256" key="3">
    <source>
        <dbReference type="ARBA" id="ARBA00022475"/>
    </source>
</evidence>
<feature type="transmembrane region" description="Helical" evidence="9">
    <location>
        <begin position="512"/>
        <end position="534"/>
    </location>
</feature>
<evidence type="ECO:0000256" key="1">
    <source>
        <dbReference type="ARBA" id="ARBA00004651"/>
    </source>
</evidence>
<dbReference type="InterPro" id="IPR004156">
    <property type="entry name" value="OATP"/>
</dbReference>
<feature type="transmembrane region" description="Helical" evidence="9">
    <location>
        <begin position="940"/>
        <end position="963"/>
    </location>
</feature>
<evidence type="ECO:0000256" key="6">
    <source>
        <dbReference type="ARBA" id="ARBA00023136"/>
    </source>
</evidence>
<evidence type="ECO:0000259" key="10">
    <source>
        <dbReference type="PROSITE" id="PS51465"/>
    </source>
</evidence>
<feature type="transmembrane region" description="Helical" evidence="9">
    <location>
        <begin position="670"/>
        <end position="690"/>
    </location>
</feature>
<organism evidence="11 12">
    <name type="scientific">Elysia crispata</name>
    <name type="common">lettuce slug</name>
    <dbReference type="NCBI Taxonomy" id="231223"/>
    <lineage>
        <taxon>Eukaryota</taxon>
        <taxon>Metazoa</taxon>
        <taxon>Spiralia</taxon>
        <taxon>Lophotrochozoa</taxon>
        <taxon>Mollusca</taxon>
        <taxon>Gastropoda</taxon>
        <taxon>Heterobranchia</taxon>
        <taxon>Euthyneura</taxon>
        <taxon>Panpulmonata</taxon>
        <taxon>Sacoglossa</taxon>
        <taxon>Placobranchoidea</taxon>
        <taxon>Plakobranchidae</taxon>
        <taxon>Elysia</taxon>
    </lineage>
</organism>
<dbReference type="PANTHER" id="PTHR11388:SF142">
    <property type="entry name" value="SOLUTE CARRIER ORGANIC ANION TRANSPORTER FAMILY MEMBER 5A1"/>
    <property type="match status" value="1"/>
</dbReference>
<evidence type="ECO:0000256" key="5">
    <source>
        <dbReference type="ARBA" id="ARBA00022989"/>
    </source>
</evidence>
<name>A0AAE1CPY7_9GAST</name>
<dbReference type="InterPro" id="IPR036058">
    <property type="entry name" value="Kazal_dom_sf"/>
</dbReference>
<dbReference type="InterPro" id="IPR036259">
    <property type="entry name" value="MFS_trans_sf"/>
</dbReference>
<keyword evidence="3" id="KW-1003">Cell membrane</keyword>
<dbReference type="GO" id="GO:0015347">
    <property type="term" value="F:sodium-independent organic anion transmembrane transporter activity"/>
    <property type="evidence" value="ECO:0007669"/>
    <property type="project" value="TreeGrafter"/>
</dbReference>
<comment type="subcellular location">
    <subcellularLocation>
        <location evidence="1">Cell membrane</location>
        <topology evidence="1">Multi-pass membrane protein</topology>
    </subcellularLocation>
</comment>
<feature type="region of interest" description="Disordered" evidence="8">
    <location>
        <begin position="978"/>
        <end position="1073"/>
    </location>
</feature>
<feature type="transmembrane region" description="Helical" evidence="9">
    <location>
        <begin position="259"/>
        <end position="279"/>
    </location>
</feature>
<dbReference type="EMBL" id="JAWDGP010007257">
    <property type="protein sequence ID" value="KAK3727109.1"/>
    <property type="molecule type" value="Genomic_DNA"/>
</dbReference>
<feature type="compositionally biased region" description="Basic and acidic residues" evidence="8">
    <location>
        <begin position="1039"/>
        <end position="1049"/>
    </location>
</feature>
<proteinExistence type="inferred from homology"/>
<dbReference type="Gene3D" id="3.30.60.30">
    <property type="match status" value="1"/>
</dbReference>
<gene>
    <name evidence="11" type="ORF">RRG08_048210</name>
</gene>
<feature type="transmembrane region" description="Helical" evidence="9">
    <location>
        <begin position="428"/>
        <end position="454"/>
    </location>
</feature>
<accession>A0AAE1CPY7</accession>
<dbReference type="Gene3D" id="1.20.1250.20">
    <property type="entry name" value="MFS general substrate transporter like domains"/>
    <property type="match status" value="1"/>
</dbReference>
<feature type="transmembrane region" description="Helical" evidence="9">
    <location>
        <begin position="887"/>
        <end position="908"/>
    </location>
</feature>
<dbReference type="NCBIfam" id="TIGR00805">
    <property type="entry name" value="oat"/>
    <property type="match status" value="1"/>
</dbReference>
<keyword evidence="7" id="KW-1015">Disulfide bond</keyword>
<protein>
    <recommendedName>
        <fullName evidence="10">Kazal-like domain-containing protein</fullName>
    </recommendedName>
</protein>
<comment type="similarity">
    <text evidence="2">Belongs to the organo anion transporter (TC 2.A.60) family.</text>
</comment>
<feature type="domain" description="Kazal-like" evidence="10">
    <location>
        <begin position="714"/>
        <end position="764"/>
    </location>
</feature>
<dbReference type="SUPFAM" id="SSF100895">
    <property type="entry name" value="Kazal-type serine protease inhibitors"/>
    <property type="match status" value="1"/>
</dbReference>
<keyword evidence="5 9" id="KW-1133">Transmembrane helix</keyword>
<dbReference type="AlphaFoldDB" id="A0AAE1CPY7"/>
<dbReference type="Pfam" id="PF03137">
    <property type="entry name" value="OATP"/>
    <property type="match status" value="1"/>
</dbReference>
<keyword evidence="6 9" id="KW-0472">Membrane</keyword>
<dbReference type="GO" id="GO:0016323">
    <property type="term" value="C:basolateral plasma membrane"/>
    <property type="evidence" value="ECO:0007669"/>
    <property type="project" value="TreeGrafter"/>
</dbReference>
<keyword evidence="4 9" id="KW-0812">Transmembrane</keyword>
<dbReference type="Proteomes" id="UP001283361">
    <property type="component" value="Unassembled WGS sequence"/>
</dbReference>
<dbReference type="SUPFAM" id="SSF103473">
    <property type="entry name" value="MFS general substrate transporter"/>
    <property type="match status" value="2"/>
</dbReference>
<evidence type="ECO:0000256" key="7">
    <source>
        <dbReference type="ARBA" id="ARBA00023157"/>
    </source>
</evidence>
<evidence type="ECO:0000256" key="4">
    <source>
        <dbReference type="ARBA" id="ARBA00022692"/>
    </source>
</evidence>
<feature type="transmembrane region" description="Helical" evidence="9">
    <location>
        <begin position="633"/>
        <end position="658"/>
    </location>
</feature>
<keyword evidence="12" id="KW-1185">Reference proteome</keyword>
<reference evidence="11" key="1">
    <citation type="journal article" date="2023" name="G3 (Bethesda)">
        <title>A reference genome for the long-term kleptoplast-retaining sea slug Elysia crispata morphotype clarki.</title>
        <authorList>
            <person name="Eastman K.E."/>
            <person name="Pendleton A.L."/>
            <person name="Shaikh M.A."/>
            <person name="Suttiyut T."/>
            <person name="Ogas R."/>
            <person name="Tomko P."/>
            <person name="Gavelis G."/>
            <person name="Widhalm J.R."/>
            <person name="Wisecaver J.H."/>
        </authorList>
    </citation>
    <scope>NUCLEOTIDE SEQUENCE</scope>
    <source>
        <strain evidence="11">ECLA1</strain>
    </source>
</reference>
<sequence>MGDIKHRRGNSYRQCLILRPTVSATRPHGPAPTTDALDLDLSIQREALLAQEQARNEVSTLAPNLAFPGSRTLISFSCFRSACSIGIFASVHWKSSILAEGTFGGVQCLAVPPHERTRRKSPRTMNENGVTGHELEAMLPPGHAHETPPTALAPPSQRPGREKEEEEEAVAQLMSSPTFSDLESPGDVSLGMTSVMSGHSGQSDHSRARLVRSPSVEKQPLGEHDVVIEAVEDLDEDSNRCGIGCWSPPCFQRCANVKVFVAFTCVLGVVSSALTTGYLNSVITTIEKRFEIGSSTSGVVAAAYEFGNLVAVIFVSYLGASRHIPKWIGMGVVVMGVGSLLFALPHVIAPKYSVRSGMVPKDGDRNLLQPFNISSLANSSSPLAAYSAPKTSSSLDEENICRAPQGKAAGGSGGEVCIDENSAGNWGYVLILLAAQILIGAGSTPIMTLGITYVDNHVSKDKSPSYLACIHASSALGPVLGYALGALLLQYYVDTFFHEVPISPSSPRWVGAWWGGFIICGLLLLPLAPIFFAYPRVLVADRRRVLDAKVKDAEATLPAGGPDSGTSSGGGDGAQAAGYGRSFKEIPRAVLALIKNPVYTIMLPAICCEICIVSGFVVFLPKYIESQFGTSTSLANLFTGGIGIPGAVIGILMGGYILKRLALSPKGAIQFVLLLNTAALCGFSFFFFMGCDNLKIAGANFPYFNSSGHKIFEANLTSACNQNCACSPNNIQPICGVNGITYFSPCHAGCTDLNHFYDAGKEEKSMNYSGCSCIRAGAASIIGRSGVSHQASGDSSSSSNNIASITNADTDMSINSLKENVKAHAGEPEHHEVIISPLATLGACKNRCDRLLPFLILLVGMTFCVAGTQMPLLMVTLRSVRTMERSFALGLQFVCMRLFAYIPSPIFFGNAIDQACLLWNVKCNRNGSCLLYDIVHFRYLYIGIAAGLKVISLCFFVAVWYFIRRRTIREAEAATQNEIPESAPLSPELGSPFGQESDAPRSSNGVDPASKIRQEPTTLLPPPQSSAAHGKPHSGPESQHLHPQDESKVKFTHGSSNNLYRESGNPSSSESKL</sequence>
<evidence type="ECO:0000256" key="2">
    <source>
        <dbReference type="ARBA" id="ARBA00009657"/>
    </source>
</evidence>
<dbReference type="Pfam" id="PF07648">
    <property type="entry name" value="Kazal_2"/>
    <property type="match status" value="1"/>
</dbReference>
<evidence type="ECO:0000256" key="9">
    <source>
        <dbReference type="SAM" id="Phobius"/>
    </source>
</evidence>
<dbReference type="GO" id="GO:0043252">
    <property type="term" value="P:sodium-independent organic anion transport"/>
    <property type="evidence" value="ECO:0007669"/>
    <property type="project" value="TreeGrafter"/>
</dbReference>
<comment type="caution">
    <text evidence="11">The sequence shown here is derived from an EMBL/GenBank/DDBJ whole genome shotgun (WGS) entry which is preliminary data.</text>
</comment>
<dbReference type="PANTHER" id="PTHR11388">
    <property type="entry name" value="ORGANIC ANION TRANSPORTER"/>
    <property type="match status" value="1"/>
</dbReference>
<feature type="transmembrane region" description="Helical" evidence="9">
    <location>
        <begin position="466"/>
        <end position="492"/>
    </location>
</feature>
<feature type="transmembrane region" description="Helical" evidence="9">
    <location>
        <begin position="299"/>
        <end position="320"/>
    </location>
</feature>
<feature type="transmembrane region" description="Helical" evidence="9">
    <location>
        <begin position="598"/>
        <end position="621"/>
    </location>
</feature>
<dbReference type="InterPro" id="IPR002350">
    <property type="entry name" value="Kazal_dom"/>
</dbReference>
<feature type="region of interest" description="Disordered" evidence="8">
    <location>
        <begin position="139"/>
        <end position="168"/>
    </location>
</feature>
<evidence type="ECO:0000313" key="11">
    <source>
        <dbReference type="EMBL" id="KAK3727109.1"/>
    </source>
</evidence>
<feature type="transmembrane region" description="Helical" evidence="9">
    <location>
        <begin position="327"/>
        <end position="348"/>
    </location>
</feature>
<feature type="transmembrane region" description="Helical" evidence="9">
    <location>
        <begin position="851"/>
        <end position="875"/>
    </location>
</feature>
<evidence type="ECO:0000313" key="12">
    <source>
        <dbReference type="Proteomes" id="UP001283361"/>
    </source>
</evidence>
<feature type="compositionally biased region" description="Polar residues" evidence="8">
    <location>
        <begin position="1053"/>
        <end position="1073"/>
    </location>
</feature>